<protein>
    <submittedName>
        <fullName evidence="2">Unnamed protein product</fullName>
    </submittedName>
</protein>
<dbReference type="Proteomes" id="UP001165121">
    <property type="component" value="Unassembled WGS sequence"/>
</dbReference>
<proteinExistence type="predicted"/>
<evidence type="ECO:0000313" key="2">
    <source>
        <dbReference type="EMBL" id="GMF39924.1"/>
    </source>
</evidence>
<dbReference type="EMBL" id="BSXT01001201">
    <property type="protein sequence ID" value="GMF39924.1"/>
    <property type="molecule type" value="Genomic_DNA"/>
</dbReference>
<evidence type="ECO:0000313" key="3">
    <source>
        <dbReference type="Proteomes" id="UP001165121"/>
    </source>
</evidence>
<feature type="compositionally biased region" description="Low complexity" evidence="1">
    <location>
        <begin position="67"/>
        <end position="83"/>
    </location>
</feature>
<dbReference type="OrthoDB" id="129668at2759"/>
<sequence length="228" mass="24299">MDGSPGTKRHGCVLNLNAAVIDTKWIAASKAKAVVPVRSAKDASKPKPASKAKPTAAIRAAKDGSKPKSAGKPSGGKAKLAASDAKARTKSHGGVPPHHVTVKVLVACAAASARLVTRELGLMKLLRELPFFHKGSKRCWEKIMSSCIVSVTMEKTADGERIKPTPCSIASLGAFVDVDDSGHPRRPVMRRLPHSLFFVDDLVLEVCPPVKKGKRSKKPDSLLEVPRH</sequence>
<dbReference type="AlphaFoldDB" id="A0A9W7CV74"/>
<feature type="compositionally biased region" description="Low complexity" evidence="1">
    <location>
        <begin position="46"/>
        <end position="57"/>
    </location>
</feature>
<name>A0A9W7CV74_9STRA</name>
<reference evidence="2" key="1">
    <citation type="submission" date="2023-04" db="EMBL/GenBank/DDBJ databases">
        <title>Phytophthora fragariaefolia NBRC 109709.</title>
        <authorList>
            <person name="Ichikawa N."/>
            <person name="Sato H."/>
            <person name="Tonouchi N."/>
        </authorList>
    </citation>
    <scope>NUCLEOTIDE SEQUENCE</scope>
    <source>
        <strain evidence="2">NBRC 109709</strain>
    </source>
</reference>
<accession>A0A9W7CV74</accession>
<gene>
    <name evidence="2" type="ORF">Pfra01_001205500</name>
</gene>
<keyword evidence="3" id="KW-1185">Reference proteome</keyword>
<feature type="region of interest" description="Disordered" evidence="1">
    <location>
        <begin position="36"/>
        <end position="96"/>
    </location>
</feature>
<comment type="caution">
    <text evidence="2">The sequence shown here is derived from an EMBL/GenBank/DDBJ whole genome shotgun (WGS) entry which is preliminary data.</text>
</comment>
<evidence type="ECO:0000256" key="1">
    <source>
        <dbReference type="SAM" id="MobiDB-lite"/>
    </source>
</evidence>
<organism evidence="2 3">
    <name type="scientific">Phytophthora fragariaefolia</name>
    <dbReference type="NCBI Taxonomy" id="1490495"/>
    <lineage>
        <taxon>Eukaryota</taxon>
        <taxon>Sar</taxon>
        <taxon>Stramenopiles</taxon>
        <taxon>Oomycota</taxon>
        <taxon>Peronosporomycetes</taxon>
        <taxon>Peronosporales</taxon>
        <taxon>Peronosporaceae</taxon>
        <taxon>Phytophthora</taxon>
    </lineage>
</organism>